<dbReference type="AlphaFoldDB" id="A0A2T3NSF6"/>
<dbReference type="NCBIfam" id="TIGR03011">
    <property type="entry name" value="sulf_tusB_dsrH"/>
    <property type="match status" value="1"/>
</dbReference>
<proteinExistence type="predicted"/>
<protein>
    <submittedName>
        <fullName evidence="1">Sulfurtransferase complex subunit TusB</fullName>
    </submittedName>
</protein>
<dbReference type="Gene3D" id="3.40.1260.10">
    <property type="entry name" value="DsrEFH-like"/>
    <property type="match status" value="1"/>
</dbReference>
<evidence type="ECO:0000313" key="1">
    <source>
        <dbReference type="EMBL" id="PSW19200.1"/>
    </source>
</evidence>
<dbReference type="GO" id="GO:0002143">
    <property type="term" value="P:tRNA wobble position uridine thiolation"/>
    <property type="evidence" value="ECO:0007669"/>
    <property type="project" value="InterPro"/>
</dbReference>
<dbReference type="Pfam" id="PF04077">
    <property type="entry name" value="DsrH"/>
    <property type="match status" value="1"/>
</dbReference>
<dbReference type="SUPFAM" id="SSF75169">
    <property type="entry name" value="DsrEFH-like"/>
    <property type="match status" value="1"/>
</dbReference>
<keyword evidence="2" id="KW-1185">Reference proteome</keyword>
<dbReference type="PANTHER" id="PTHR37526:SF1">
    <property type="entry name" value="PROTEIN TUSB"/>
    <property type="match status" value="1"/>
</dbReference>
<comment type="caution">
    <text evidence="1">The sequence shown here is derived from an EMBL/GenBank/DDBJ whole genome shotgun (WGS) entry which is preliminary data.</text>
</comment>
<dbReference type="OrthoDB" id="9795117at2"/>
<dbReference type="GO" id="GO:0016740">
    <property type="term" value="F:transferase activity"/>
    <property type="evidence" value="ECO:0007669"/>
    <property type="project" value="UniProtKB-KW"/>
</dbReference>
<reference evidence="1 2" key="1">
    <citation type="submission" date="2018-01" db="EMBL/GenBank/DDBJ databases">
        <title>Whole genome sequencing of Histamine producing bacteria.</title>
        <authorList>
            <person name="Butler K."/>
        </authorList>
    </citation>
    <scope>NUCLEOTIDE SEQUENCE [LARGE SCALE GENOMIC DNA]</scope>
    <source>
        <strain evidence="1 2">DSM 100436</strain>
    </source>
</reference>
<dbReference type="GO" id="GO:1990228">
    <property type="term" value="C:sulfurtransferase complex"/>
    <property type="evidence" value="ECO:0007669"/>
    <property type="project" value="TreeGrafter"/>
</dbReference>
<keyword evidence="1" id="KW-0808">Transferase</keyword>
<dbReference type="InterPro" id="IPR027396">
    <property type="entry name" value="DsrEFH-like"/>
</dbReference>
<dbReference type="Proteomes" id="UP000241771">
    <property type="component" value="Unassembled WGS sequence"/>
</dbReference>
<accession>A0A2T3NSF6</accession>
<name>A0A2T3NSF6_9GAMM</name>
<sequence length="97" mass="10526">MLHIISSSPYQTQAFQQCVPLVTENDAILLIQDAVIAAVGQNSAFEAIKNTGVKIYLLAADLTARGLGERVCADAEIIDYKGFVSLTVTHETQMKWG</sequence>
<organism evidence="1 2">
    <name type="scientific">Photobacterium sanctipauli</name>
    <dbReference type="NCBI Taxonomy" id="1342794"/>
    <lineage>
        <taxon>Bacteria</taxon>
        <taxon>Pseudomonadati</taxon>
        <taxon>Pseudomonadota</taxon>
        <taxon>Gammaproteobacteria</taxon>
        <taxon>Vibrionales</taxon>
        <taxon>Vibrionaceae</taxon>
        <taxon>Photobacterium</taxon>
    </lineage>
</organism>
<dbReference type="EMBL" id="PYMA01000007">
    <property type="protein sequence ID" value="PSW19200.1"/>
    <property type="molecule type" value="Genomic_DNA"/>
</dbReference>
<dbReference type="InterPro" id="IPR007215">
    <property type="entry name" value="Sulphur_relay_TusB/DsrH"/>
</dbReference>
<dbReference type="PANTHER" id="PTHR37526">
    <property type="entry name" value="PROTEIN TUSB"/>
    <property type="match status" value="1"/>
</dbReference>
<dbReference type="RefSeq" id="WP_036818330.1">
    <property type="nucleotide sequence ID" value="NZ_JGVO01000140.1"/>
</dbReference>
<evidence type="ECO:0000313" key="2">
    <source>
        <dbReference type="Proteomes" id="UP000241771"/>
    </source>
</evidence>
<gene>
    <name evidence="1" type="primary">dsrH</name>
    <name evidence="1" type="ORF">C9I98_12560</name>
</gene>